<dbReference type="Proteomes" id="UP000198707">
    <property type="component" value="Unassembled WGS sequence"/>
</dbReference>
<organism evidence="2 3">
    <name type="scientific">Micromonospora phaseoli</name>
    <dbReference type="NCBI Taxonomy" id="1144548"/>
    <lineage>
        <taxon>Bacteria</taxon>
        <taxon>Bacillati</taxon>
        <taxon>Actinomycetota</taxon>
        <taxon>Actinomycetes</taxon>
        <taxon>Micromonosporales</taxon>
        <taxon>Micromonosporaceae</taxon>
        <taxon>Micromonospora</taxon>
    </lineage>
</organism>
<keyword evidence="3" id="KW-1185">Reference proteome</keyword>
<name>A0A1H7DZ22_9ACTN</name>
<sequence length="250" mass="28156">MDRDQQARSQTSRPDPGDDIWTWVREVDVDNTTWLTQIIDRHGWPRRNDVGKDVATAAWLLAQHADHDPDFQRHCLGLLEQAVADGVVASRAPAIACCTCANPELTVRRRPRGGVLRHPQTRTRRRPSTLEQRGRRPTRHLPLIAFDNRRRRHSALGYRSPAEYERTLEPTTLHRLRHNPVSRPPGEAQFCHPHSVNVDTPPGRHADMPNSVSTNTVNGGGQGTRGYGAVPAIPPHRSGPPRRRRTGPPR</sequence>
<dbReference type="InterPro" id="IPR046732">
    <property type="entry name" value="DUF6624"/>
</dbReference>
<evidence type="ECO:0000256" key="1">
    <source>
        <dbReference type="SAM" id="MobiDB-lite"/>
    </source>
</evidence>
<proteinExistence type="predicted"/>
<dbReference type="EMBL" id="FNYV01000023">
    <property type="protein sequence ID" value="SEK06993.1"/>
    <property type="molecule type" value="Genomic_DNA"/>
</dbReference>
<dbReference type="AlphaFoldDB" id="A0A1H7DZ22"/>
<feature type="region of interest" description="Disordered" evidence="1">
    <location>
        <begin position="115"/>
        <end position="137"/>
    </location>
</feature>
<dbReference type="STRING" id="1144548.SAMN05443287_12315"/>
<evidence type="ECO:0000313" key="2">
    <source>
        <dbReference type="EMBL" id="SEK06993.1"/>
    </source>
</evidence>
<dbReference type="Pfam" id="PF20329">
    <property type="entry name" value="DUF6624"/>
    <property type="match status" value="1"/>
</dbReference>
<reference evidence="3" key="1">
    <citation type="submission" date="2016-10" db="EMBL/GenBank/DDBJ databases">
        <authorList>
            <person name="Varghese N."/>
            <person name="Submissions S."/>
        </authorList>
    </citation>
    <scope>NUCLEOTIDE SEQUENCE [LARGE SCALE GENOMIC DNA]</scope>
    <source>
        <strain evidence="3">CGMCC 4.7038</strain>
    </source>
</reference>
<gene>
    <name evidence="2" type="ORF">SAMN05443287_12315</name>
</gene>
<evidence type="ECO:0000313" key="3">
    <source>
        <dbReference type="Proteomes" id="UP000198707"/>
    </source>
</evidence>
<protein>
    <submittedName>
        <fullName evidence="2">Uncharacterized protein</fullName>
    </submittedName>
</protein>
<feature type="compositionally biased region" description="Basic residues" evidence="1">
    <location>
        <begin position="239"/>
        <end position="250"/>
    </location>
</feature>
<accession>A0A1H7DZ22</accession>
<feature type="region of interest" description="Disordered" evidence="1">
    <location>
        <begin position="213"/>
        <end position="250"/>
    </location>
</feature>